<accession>U2CC34</accession>
<name>U2CC34_9BACE</name>
<sequence length="450" mass="50772">MADFWQFLRGKDGEDGIGGDTSAENEPITIIVGKFNVIPQYSNSELQEYVIPSDGSVLFQVYDKEGKAAPAGSVVKGLPGLPADLTFNTDAKGQFKVPMDKLPNLKKLKERKGVTTSVTIGGVTEASAENTLVPNRINVKAELIKVAPHYYNPDKGYEPVVVITYRVQCQVNGQWKAYPFEIAEPGFRVATVKNADQPVAAANVEMNETVDKWNRYHEKEKKQVSVIRPYILTEREKKYIATPEGAKDELKEFQWDGKKKYVTLVFGDGNGASNDYGHVVYPEEKVYSPEINPICDLKNVKIEVKHGESTLWGEFDVNQLGEFYPVEAFVKDKAKRIWNPVGEKKPASELPKDFNFMIMMSMSHSGSGGLTSSYSNYPIFTKNSRFTLVSAYPKNYVELQGGSEYAKYYRGRKAYNFVQDTYWNYVLEDYNTKEGLMVVPQGYIPTDWMK</sequence>
<proteinExistence type="predicted"/>
<evidence type="ECO:0000313" key="1">
    <source>
        <dbReference type="EMBL" id="ERI81578.1"/>
    </source>
</evidence>
<reference evidence="1 2" key="1">
    <citation type="submission" date="2013-08" db="EMBL/GenBank/DDBJ databases">
        <authorList>
            <person name="Weinstock G."/>
            <person name="Sodergren E."/>
            <person name="Wylie T."/>
            <person name="Fulton L."/>
            <person name="Fulton R."/>
            <person name="Fronick C."/>
            <person name="O'Laughlin M."/>
            <person name="Godfrey J."/>
            <person name="Miner T."/>
            <person name="Herter B."/>
            <person name="Appelbaum E."/>
            <person name="Cordes M."/>
            <person name="Lek S."/>
            <person name="Wollam A."/>
            <person name="Pepin K.H."/>
            <person name="Palsikar V.B."/>
            <person name="Mitreva M."/>
            <person name="Wilson R.K."/>
        </authorList>
    </citation>
    <scope>NUCLEOTIDE SEQUENCE [LARGE SCALE GENOMIC DNA]</scope>
    <source>
        <strain evidence="1 2">F0041</strain>
    </source>
</reference>
<organism evidence="1 2">
    <name type="scientific">Bacteroides pyogenes F0041</name>
    <dbReference type="NCBI Taxonomy" id="1321819"/>
    <lineage>
        <taxon>Bacteria</taxon>
        <taxon>Pseudomonadati</taxon>
        <taxon>Bacteroidota</taxon>
        <taxon>Bacteroidia</taxon>
        <taxon>Bacteroidales</taxon>
        <taxon>Bacteroidaceae</taxon>
        <taxon>Bacteroides</taxon>
    </lineage>
</organism>
<dbReference type="EMBL" id="AWSV01000158">
    <property type="protein sequence ID" value="ERI81578.1"/>
    <property type="molecule type" value="Genomic_DNA"/>
</dbReference>
<dbReference type="Proteomes" id="UP000016496">
    <property type="component" value="Unassembled WGS sequence"/>
</dbReference>
<evidence type="ECO:0000313" key="2">
    <source>
        <dbReference type="Proteomes" id="UP000016496"/>
    </source>
</evidence>
<dbReference type="AlphaFoldDB" id="U2CC34"/>
<protein>
    <submittedName>
        <fullName evidence="1">Uncharacterized protein</fullName>
    </submittedName>
</protein>
<comment type="caution">
    <text evidence="1">The sequence shown here is derived from an EMBL/GenBank/DDBJ whole genome shotgun (WGS) entry which is preliminary data.</text>
</comment>
<dbReference type="PATRIC" id="fig|1321819.3.peg.2861"/>
<dbReference type="HOGENOM" id="CLU_014039_0_0_10"/>
<gene>
    <name evidence="1" type="ORF">HMPREF1981_03094</name>
</gene>